<protein>
    <submittedName>
        <fullName evidence="2">Class I SAM-dependent methyltransferase</fullName>
        <ecNumber evidence="2">2.1.-.-</ecNumber>
    </submittedName>
</protein>
<dbReference type="PANTHER" id="PTHR42912:SF80">
    <property type="entry name" value="METHYLTRANSFERASE DOMAIN-CONTAINING PROTEIN"/>
    <property type="match status" value="1"/>
</dbReference>
<dbReference type="EMBL" id="CP139781">
    <property type="protein sequence ID" value="WRQ86570.1"/>
    <property type="molecule type" value="Genomic_DNA"/>
</dbReference>
<accession>A0ABZ1C5D3</accession>
<evidence type="ECO:0000313" key="2">
    <source>
        <dbReference type="EMBL" id="WRQ86570.1"/>
    </source>
</evidence>
<reference evidence="2 3" key="1">
    <citation type="submission" date="2021-08" db="EMBL/GenBank/DDBJ databases">
        <authorList>
            <person name="Zhang D."/>
            <person name="Zhang A."/>
            <person name="Wang L."/>
        </authorList>
    </citation>
    <scope>NUCLEOTIDE SEQUENCE [LARGE SCALE GENOMIC DNA]</scope>
    <source>
        <strain evidence="2 3">WL0086</strain>
    </source>
</reference>
<name>A0ABZ1C5D3_9BACT</name>
<organism evidence="2 3">
    <name type="scientific">Actomonas aquatica</name>
    <dbReference type="NCBI Taxonomy" id="2866162"/>
    <lineage>
        <taxon>Bacteria</taxon>
        <taxon>Pseudomonadati</taxon>
        <taxon>Verrucomicrobiota</taxon>
        <taxon>Opitutia</taxon>
        <taxon>Opitutales</taxon>
        <taxon>Opitutaceae</taxon>
        <taxon>Actomonas</taxon>
    </lineage>
</organism>
<reference evidence="2 3" key="2">
    <citation type="submission" date="2023-12" db="EMBL/GenBank/DDBJ databases">
        <title>Description of an unclassified Opitutus bacterium of Verrucomicrobiota.</title>
        <authorList>
            <person name="Zhang D.-F."/>
        </authorList>
    </citation>
    <scope>NUCLEOTIDE SEQUENCE [LARGE SCALE GENOMIC DNA]</scope>
    <source>
        <strain evidence="2 3">WL0086</strain>
    </source>
</reference>
<dbReference type="InterPro" id="IPR050508">
    <property type="entry name" value="Methyltransf_Superfamily"/>
</dbReference>
<gene>
    <name evidence="2" type="ORF">K1X11_017295</name>
</gene>
<dbReference type="EC" id="2.1.-.-" evidence="2"/>
<dbReference type="SUPFAM" id="SSF53335">
    <property type="entry name" value="S-adenosyl-L-methionine-dependent methyltransferases"/>
    <property type="match status" value="1"/>
</dbReference>
<dbReference type="InterPro" id="IPR029063">
    <property type="entry name" value="SAM-dependent_MTases_sf"/>
</dbReference>
<sequence>MKLRESGMPPQNYWETLLDVPGILDAFGFGPSTGDLVELGCGYGTFTLPLAQRVSGTVFACDVEPEMVAHTVQRAAAAGLDNVRVDVRDVILEGFGRPAESCDAALLFNILHAEDSVGLLRAAAAVVRPGGQVAVIHWRSDVVTPRGPSLEIRPRPEQVVTWAAEAGLASVRAPFLLPPWHYGVALGK</sequence>
<evidence type="ECO:0000259" key="1">
    <source>
        <dbReference type="Pfam" id="PF13649"/>
    </source>
</evidence>
<dbReference type="RefSeq" id="WP_221033030.1">
    <property type="nucleotide sequence ID" value="NZ_CP139781.1"/>
</dbReference>
<keyword evidence="2" id="KW-0489">Methyltransferase</keyword>
<dbReference type="PANTHER" id="PTHR42912">
    <property type="entry name" value="METHYLTRANSFERASE"/>
    <property type="match status" value="1"/>
</dbReference>
<dbReference type="GO" id="GO:0032259">
    <property type="term" value="P:methylation"/>
    <property type="evidence" value="ECO:0007669"/>
    <property type="project" value="UniProtKB-KW"/>
</dbReference>
<dbReference type="CDD" id="cd02440">
    <property type="entry name" value="AdoMet_MTases"/>
    <property type="match status" value="1"/>
</dbReference>
<evidence type="ECO:0000313" key="3">
    <source>
        <dbReference type="Proteomes" id="UP000738431"/>
    </source>
</evidence>
<dbReference type="GO" id="GO:0008168">
    <property type="term" value="F:methyltransferase activity"/>
    <property type="evidence" value="ECO:0007669"/>
    <property type="project" value="UniProtKB-KW"/>
</dbReference>
<dbReference type="InterPro" id="IPR041698">
    <property type="entry name" value="Methyltransf_25"/>
</dbReference>
<feature type="domain" description="Methyltransferase" evidence="1">
    <location>
        <begin position="37"/>
        <end position="131"/>
    </location>
</feature>
<dbReference type="Gene3D" id="3.40.50.150">
    <property type="entry name" value="Vaccinia Virus protein VP39"/>
    <property type="match status" value="1"/>
</dbReference>
<proteinExistence type="predicted"/>
<keyword evidence="2" id="KW-0808">Transferase</keyword>
<keyword evidence="3" id="KW-1185">Reference proteome</keyword>
<dbReference type="Pfam" id="PF13649">
    <property type="entry name" value="Methyltransf_25"/>
    <property type="match status" value="1"/>
</dbReference>
<dbReference type="Proteomes" id="UP000738431">
    <property type="component" value="Chromosome"/>
</dbReference>